<accession>H3AM39</accession>
<gene>
    <name evidence="21" type="primary">RBM33</name>
</gene>
<dbReference type="Gene3D" id="3.30.70.330">
    <property type="match status" value="1"/>
</dbReference>
<evidence type="ECO:0000256" key="17">
    <source>
        <dbReference type="ARBA" id="ARBA00075575"/>
    </source>
</evidence>
<evidence type="ECO:0000256" key="3">
    <source>
        <dbReference type="ARBA" id="ARBA00022448"/>
    </source>
</evidence>
<evidence type="ECO:0000256" key="6">
    <source>
        <dbReference type="ARBA" id="ARBA00022499"/>
    </source>
</evidence>
<feature type="compositionally biased region" description="Basic residues" evidence="19">
    <location>
        <begin position="105"/>
        <end position="115"/>
    </location>
</feature>
<dbReference type="InterPro" id="IPR035979">
    <property type="entry name" value="RBD_domain_sf"/>
</dbReference>
<reference evidence="21" key="3">
    <citation type="submission" date="2025-09" db="UniProtKB">
        <authorList>
            <consortium name="Ensembl"/>
        </authorList>
    </citation>
    <scope>IDENTIFICATION</scope>
</reference>
<dbReference type="InterPro" id="IPR012677">
    <property type="entry name" value="Nucleotide-bd_a/b_plait_sf"/>
</dbReference>
<evidence type="ECO:0000313" key="22">
    <source>
        <dbReference type="Proteomes" id="UP000008672"/>
    </source>
</evidence>
<name>H3AM39_LATCH</name>
<evidence type="ECO:0000256" key="8">
    <source>
        <dbReference type="ARBA" id="ARBA00022816"/>
    </source>
</evidence>
<evidence type="ECO:0000256" key="2">
    <source>
        <dbReference type="ARBA" id="ARBA00004496"/>
    </source>
</evidence>
<feature type="domain" description="RRM" evidence="20">
    <location>
        <begin position="561"/>
        <end position="628"/>
    </location>
</feature>
<keyword evidence="8" id="KW-0509">mRNA transport</keyword>
<evidence type="ECO:0000256" key="14">
    <source>
        <dbReference type="ARBA" id="ARBA00054794"/>
    </source>
</evidence>
<dbReference type="STRING" id="7897.ENSLACP00000010710"/>
<dbReference type="FunCoup" id="H3AM39">
    <property type="interactions" value="1588"/>
</dbReference>
<reference evidence="22" key="1">
    <citation type="submission" date="2011-08" db="EMBL/GenBank/DDBJ databases">
        <title>The draft genome of Latimeria chalumnae.</title>
        <authorList>
            <person name="Di Palma F."/>
            <person name="Alfoldi J."/>
            <person name="Johnson J."/>
            <person name="Berlin A."/>
            <person name="Gnerre S."/>
            <person name="Jaffe D."/>
            <person name="MacCallum I."/>
            <person name="Young S."/>
            <person name="Walker B.J."/>
            <person name="Lander E."/>
            <person name="Lindblad-Toh K."/>
        </authorList>
    </citation>
    <scope>NUCLEOTIDE SEQUENCE [LARGE SCALE GENOMIC DNA]</scope>
    <source>
        <strain evidence="22">Wild caught</strain>
    </source>
</reference>
<reference evidence="21" key="2">
    <citation type="submission" date="2025-08" db="UniProtKB">
        <authorList>
            <consortium name="Ensembl"/>
        </authorList>
    </citation>
    <scope>IDENTIFICATION</scope>
</reference>
<organism evidence="21 22">
    <name type="scientific">Latimeria chalumnae</name>
    <name type="common">Coelacanth</name>
    <dbReference type="NCBI Taxonomy" id="7897"/>
    <lineage>
        <taxon>Eukaryota</taxon>
        <taxon>Metazoa</taxon>
        <taxon>Chordata</taxon>
        <taxon>Craniata</taxon>
        <taxon>Vertebrata</taxon>
        <taxon>Euteleostomi</taxon>
        <taxon>Coelacanthiformes</taxon>
        <taxon>Coelacanthidae</taxon>
        <taxon>Latimeria</taxon>
    </lineage>
</organism>
<evidence type="ECO:0000256" key="12">
    <source>
        <dbReference type="ARBA" id="ARBA00023054"/>
    </source>
</evidence>
<dbReference type="GeneTree" id="ENSGT00530000063891"/>
<evidence type="ECO:0000256" key="11">
    <source>
        <dbReference type="ARBA" id="ARBA00022990"/>
    </source>
</evidence>
<proteinExistence type="predicted"/>
<evidence type="ECO:0000256" key="19">
    <source>
        <dbReference type="SAM" id="MobiDB-lite"/>
    </source>
</evidence>
<dbReference type="EMBL" id="AFYH01119206">
    <property type="status" value="NOT_ANNOTATED_CDS"/>
    <property type="molecule type" value="Genomic_DNA"/>
</dbReference>
<evidence type="ECO:0000256" key="18">
    <source>
        <dbReference type="ARBA" id="ARBA00077490"/>
    </source>
</evidence>
<feature type="region of interest" description="Disordered" evidence="19">
    <location>
        <begin position="455"/>
        <end position="485"/>
    </location>
</feature>
<keyword evidence="3" id="KW-0813">Transport</keyword>
<dbReference type="FunFam" id="3.30.70.330:FF:000245">
    <property type="entry name" value="RNA-binding protein 33 isoform X4"/>
    <property type="match status" value="1"/>
</dbReference>
<dbReference type="InParanoid" id="H3AM39"/>
<evidence type="ECO:0000256" key="9">
    <source>
        <dbReference type="ARBA" id="ARBA00022843"/>
    </source>
</evidence>
<evidence type="ECO:0000256" key="5">
    <source>
        <dbReference type="ARBA" id="ARBA00022490"/>
    </source>
</evidence>
<dbReference type="EMBL" id="AFYH01119205">
    <property type="status" value="NOT_ANNOTATED_CDS"/>
    <property type="molecule type" value="Genomic_DNA"/>
</dbReference>
<feature type="region of interest" description="Disordered" evidence="19">
    <location>
        <begin position="295"/>
        <end position="337"/>
    </location>
</feature>
<sequence>RPMRPNLQPQGPMGIPHFNQPGPASPRPFIPPRQQFPQGPVQPFPSPHMQPNMQVRLSISEMPLQDQTAASLPIQQKQVHIHRPKKNFFFFLKGPMHPPPQQQQQHHHHHHHHHGPQPLMATSQPQFRPLLQNPQLQMNNQIQVPQRQGPSHGMPTQMINKRPNLPVQASASRNSNLRELPVAPPNAIKNNKSTLPPAAQVRPITKAVPAARAALTTRTVLENTEQRPKIEKVPVQSRLEVKAEPENLDEDEETRLYRLKIEEQKRLREEILRQKELRRQQQAGLRKKELLERLAQQQSSQLPPAQQQDPMPQTPTNGNPQTPQPAAWAQQNKLTPKNQRTVGTRVQQHLMATPQIEVNPVLQTQPRKNVKQLMQNRMISQTLSQQGQRVAQPKPAAVAVGPVLQQTGKVASVQSKPQELRPGVKRTVMQRANSGSGDGPHVNAKVRVIKLSGGQGGENISFAHPEGQIQRPQQPQQQKQQPVRKVTLTKGTVLQKQQAQAQLQSGGPQGMKNNLRNHQQQQNKVFMQGRGKALAGQMGRERLMPNKQNLRVVECKPQPCVVSIEGLSSSTSDVQLKNLLMSVGPIQKLDMLPQQRKAIAKFKEPAHAQAFQQKFHRHMIDLSHINVVLIAE</sequence>
<feature type="region of interest" description="Disordered" evidence="19">
    <location>
        <begin position="93"/>
        <end position="122"/>
    </location>
</feature>
<keyword evidence="22" id="KW-1185">Reference proteome</keyword>
<dbReference type="eggNOG" id="ENOG502QR1Z">
    <property type="taxonomic scope" value="Eukaryota"/>
</dbReference>
<dbReference type="EMBL" id="AFYH01119201">
    <property type="status" value="NOT_ANNOTATED_CDS"/>
    <property type="molecule type" value="Genomic_DNA"/>
</dbReference>
<dbReference type="GO" id="GO:0051028">
    <property type="term" value="P:mRNA transport"/>
    <property type="evidence" value="ECO:0007669"/>
    <property type="project" value="UniProtKB-KW"/>
</dbReference>
<dbReference type="GO" id="GO:0003723">
    <property type="term" value="F:RNA binding"/>
    <property type="evidence" value="ECO:0007669"/>
    <property type="project" value="UniProtKB-KW"/>
</dbReference>
<dbReference type="InterPro" id="IPR000504">
    <property type="entry name" value="RRM_dom"/>
</dbReference>
<dbReference type="Bgee" id="ENSLACG00000009431">
    <property type="expression patterns" value="Expressed in muscle tissue"/>
</dbReference>
<comment type="subcellular location">
    <subcellularLocation>
        <location evidence="2">Cytoplasm</location>
    </subcellularLocation>
    <subcellularLocation>
        <location evidence="1">Nucleus</location>
    </subcellularLocation>
</comment>
<evidence type="ECO:0000256" key="1">
    <source>
        <dbReference type="ARBA" id="ARBA00004123"/>
    </source>
</evidence>
<feature type="compositionally biased region" description="Low complexity" evidence="19">
    <location>
        <begin position="295"/>
        <end position="331"/>
    </location>
</feature>
<comment type="subunit">
    <text evidence="15">Associates with the NXF1-NXT1 RNA export complex. Interacts with ALKBH5; facilitating ALKBH5 recruitment to m6A-containing transcripts. Interacts with SENP1; promoting ALKBH5 deSUMOylation and subsequent activation.</text>
</comment>
<evidence type="ECO:0000259" key="20">
    <source>
        <dbReference type="SMART" id="SM00360"/>
    </source>
</evidence>
<keyword evidence="5" id="KW-0963">Cytoplasm</keyword>
<dbReference type="EMBL" id="AFYH01119203">
    <property type="status" value="NOT_ANNOTATED_CDS"/>
    <property type="molecule type" value="Genomic_DNA"/>
</dbReference>
<keyword evidence="12" id="KW-0175">Coiled coil</keyword>
<dbReference type="SUPFAM" id="SSF54928">
    <property type="entry name" value="RNA-binding domain, RBD"/>
    <property type="match status" value="1"/>
</dbReference>
<comment type="function">
    <text evidence="14">RNA reader protein, which recognizes and binds specific RNAs, thereby regulating RNA metabolic processes, such as mRNA export, mRNA stability and/or translation. Binds a subset of intronless RNAs containing GC-rich elements, such as NORAD, and promotes their nuclear export by recruiting target RNAs to components of the NXF1-NXT1 RNA export machinery. Specifically recognizes and binds N6-methyladenosine (m6A)-containing mRNAs, promoting their demethylation by ALKBH5. Acts as an molecular adapter, which (1) promotes ALKBH5 recruitment to m6A-containing transcripts and (2) activates ALKBH5 demethylase activity by recruiting SENP1, leading to ALKBH5 deSUMOylation and subsequent activation.</text>
</comment>
<dbReference type="EMBL" id="AFYH01119208">
    <property type="status" value="NOT_ANNOTATED_CDS"/>
    <property type="molecule type" value="Genomic_DNA"/>
</dbReference>
<keyword evidence="9" id="KW-0832">Ubl conjugation</keyword>
<protein>
    <recommendedName>
        <fullName evidence="16">RNA-binding protein 33</fullName>
    </recommendedName>
    <alternativeName>
        <fullName evidence="18">Proline-rich protein 8</fullName>
    </alternativeName>
    <alternativeName>
        <fullName evidence="17">RNA-binding motif protein 33</fullName>
    </alternativeName>
</protein>
<evidence type="ECO:0000256" key="7">
    <source>
        <dbReference type="ARBA" id="ARBA00022553"/>
    </source>
</evidence>
<evidence type="ECO:0000256" key="10">
    <source>
        <dbReference type="ARBA" id="ARBA00022884"/>
    </source>
</evidence>
<evidence type="ECO:0000313" key="21">
    <source>
        <dbReference type="Ensembl" id="ENSLACP00000010710.1"/>
    </source>
</evidence>
<dbReference type="EMBL" id="AFYH01119204">
    <property type="status" value="NOT_ANNOTATED_CDS"/>
    <property type="molecule type" value="Genomic_DNA"/>
</dbReference>
<keyword evidence="4" id="KW-0488">Methylation</keyword>
<dbReference type="SMART" id="SM00360">
    <property type="entry name" value="RRM"/>
    <property type="match status" value="1"/>
</dbReference>
<keyword evidence="6" id="KW-1017">Isopeptide bond</keyword>
<keyword evidence="7" id="KW-0597">Phosphoprotein</keyword>
<dbReference type="EMBL" id="AFYH01119202">
    <property type="status" value="NOT_ANNOTATED_CDS"/>
    <property type="molecule type" value="Genomic_DNA"/>
</dbReference>
<dbReference type="AlphaFoldDB" id="H3AM39"/>
<dbReference type="EMBL" id="AFYH01119207">
    <property type="status" value="NOT_ANNOTATED_CDS"/>
    <property type="molecule type" value="Genomic_DNA"/>
</dbReference>
<keyword evidence="11" id="KW-0007">Acetylation</keyword>
<evidence type="ECO:0000256" key="13">
    <source>
        <dbReference type="ARBA" id="ARBA00023242"/>
    </source>
</evidence>
<feature type="region of interest" description="Disordered" evidence="19">
    <location>
        <begin position="1"/>
        <end position="51"/>
    </location>
</feature>
<evidence type="ECO:0000256" key="16">
    <source>
        <dbReference type="ARBA" id="ARBA00067870"/>
    </source>
</evidence>
<dbReference type="GO" id="GO:0005737">
    <property type="term" value="C:cytoplasm"/>
    <property type="evidence" value="ECO:0007669"/>
    <property type="project" value="UniProtKB-SubCell"/>
</dbReference>
<feature type="compositionally biased region" description="Low complexity" evidence="19">
    <location>
        <begin position="470"/>
        <end position="485"/>
    </location>
</feature>
<dbReference type="GO" id="GO:0005634">
    <property type="term" value="C:nucleus"/>
    <property type="evidence" value="ECO:0007669"/>
    <property type="project" value="UniProtKB-SubCell"/>
</dbReference>
<dbReference type="Ensembl" id="ENSLACT00000010789.1">
    <property type="protein sequence ID" value="ENSLACP00000010710.1"/>
    <property type="gene ID" value="ENSLACG00000009431.1"/>
</dbReference>
<dbReference type="InterPro" id="IPR039878">
    <property type="entry name" value="RBM33"/>
</dbReference>
<evidence type="ECO:0000256" key="15">
    <source>
        <dbReference type="ARBA" id="ARBA00063731"/>
    </source>
</evidence>
<dbReference type="PANTHER" id="PTHR22014">
    <property type="entry name" value="RNA-BINDING PROTEIN 33"/>
    <property type="match status" value="1"/>
</dbReference>
<evidence type="ECO:0000256" key="4">
    <source>
        <dbReference type="ARBA" id="ARBA00022481"/>
    </source>
</evidence>
<dbReference type="Proteomes" id="UP000008672">
    <property type="component" value="Unassembled WGS sequence"/>
</dbReference>
<keyword evidence="13" id="KW-0539">Nucleus</keyword>
<keyword evidence="10" id="KW-0694">RNA-binding</keyword>
<dbReference type="PANTHER" id="PTHR22014:SF2">
    <property type="entry name" value="RNA-BINDING PROTEIN 33"/>
    <property type="match status" value="1"/>
</dbReference>